<dbReference type="InterPro" id="IPR040921">
    <property type="entry name" value="Peptidase_S66C"/>
</dbReference>
<keyword evidence="5" id="KW-0720">Serine protease</keyword>
<dbReference type="Pfam" id="PF02016">
    <property type="entry name" value="Peptidase_S66"/>
    <property type="match status" value="1"/>
</dbReference>
<comment type="caution">
    <text evidence="8">The sequence shown here is derived from an EMBL/GenBank/DDBJ whole genome shotgun (WGS) entry which is preliminary data.</text>
</comment>
<dbReference type="InterPro" id="IPR003507">
    <property type="entry name" value="S66_fam"/>
</dbReference>
<keyword evidence="3" id="KW-0645">Protease</keyword>
<gene>
    <name evidence="8" type="ORF">GGR88_001136</name>
</gene>
<keyword evidence="4 8" id="KW-0378">Hydrolase</keyword>
<dbReference type="Gene3D" id="3.40.50.10740">
    <property type="entry name" value="Class I glutamine amidotransferase-like"/>
    <property type="match status" value="1"/>
</dbReference>
<dbReference type="Proteomes" id="UP000734218">
    <property type="component" value="Unassembled WGS sequence"/>
</dbReference>
<dbReference type="InterPro" id="IPR027478">
    <property type="entry name" value="LdcA_N"/>
</dbReference>
<accession>A0ABX0XLJ8</accession>
<evidence type="ECO:0000259" key="6">
    <source>
        <dbReference type="Pfam" id="PF02016"/>
    </source>
</evidence>
<dbReference type="Pfam" id="PF17676">
    <property type="entry name" value="Peptidase_S66C"/>
    <property type="match status" value="1"/>
</dbReference>
<evidence type="ECO:0000256" key="2">
    <source>
        <dbReference type="ARBA" id="ARBA00022645"/>
    </source>
</evidence>
<dbReference type="InterPro" id="IPR040449">
    <property type="entry name" value="Peptidase_S66_N"/>
</dbReference>
<organism evidence="8 9">
    <name type="scientific">Sphingomonas jejuensis</name>
    <dbReference type="NCBI Taxonomy" id="904715"/>
    <lineage>
        <taxon>Bacteria</taxon>
        <taxon>Pseudomonadati</taxon>
        <taxon>Pseudomonadota</taxon>
        <taxon>Alphaproteobacteria</taxon>
        <taxon>Sphingomonadales</taxon>
        <taxon>Sphingomonadaceae</taxon>
        <taxon>Sphingomonas</taxon>
    </lineage>
</organism>
<dbReference type="EC" id="3.4.17.13" evidence="8"/>
<dbReference type="PANTHER" id="PTHR30237:SF2">
    <property type="entry name" value="MUREIN TETRAPEPTIDE CARBOXYPEPTIDASE"/>
    <property type="match status" value="1"/>
</dbReference>
<dbReference type="InterPro" id="IPR029062">
    <property type="entry name" value="Class_I_gatase-like"/>
</dbReference>
<dbReference type="InterPro" id="IPR027461">
    <property type="entry name" value="Carboxypeptidase_A_C_sf"/>
</dbReference>
<evidence type="ECO:0000256" key="5">
    <source>
        <dbReference type="ARBA" id="ARBA00022825"/>
    </source>
</evidence>
<dbReference type="Gene3D" id="3.50.30.60">
    <property type="entry name" value="LD-carboxypeptidase A C-terminal domain-like"/>
    <property type="match status" value="1"/>
</dbReference>
<evidence type="ECO:0000313" key="8">
    <source>
        <dbReference type="EMBL" id="NJC33662.1"/>
    </source>
</evidence>
<dbReference type="EMBL" id="JAATJE010000001">
    <property type="protein sequence ID" value="NJC33662.1"/>
    <property type="molecule type" value="Genomic_DNA"/>
</dbReference>
<evidence type="ECO:0000256" key="4">
    <source>
        <dbReference type="ARBA" id="ARBA00022801"/>
    </source>
</evidence>
<dbReference type="SUPFAM" id="SSF141986">
    <property type="entry name" value="LD-carboxypeptidase A C-terminal domain-like"/>
    <property type="match status" value="1"/>
</dbReference>
<keyword evidence="9" id="KW-1185">Reference proteome</keyword>
<evidence type="ECO:0000256" key="3">
    <source>
        <dbReference type="ARBA" id="ARBA00022670"/>
    </source>
</evidence>
<dbReference type="SUPFAM" id="SSF52317">
    <property type="entry name" value="Class I glutamine amidotransferase-like"/>
    <property type="match status" value="1"/>
</dbReference>
<dbReference type="RefSeq" id="WP_167953624.1">
    <property type="nucleotide sequence ID" value="NZ_JAATJE010000001.1"/>
</dbReference>
<name>A0ABX0XLJ8_9SPHN</name>
<dbReference type="PANTHER" id="PTHR30237">
    <property type="entry name" value="MURAMOYLTETRAPEPTIDE CARBOXYPEPTIDASE"/>
    <property type="match status" value="1"/>
</dbReference>
<dbReference type="GO" id="GO:0106415">
    <property type="term" value="F:muramoyltetrapeptide carboxypeptidase activity"/>
    <property type="evidence" value="ECO:0007669"/>
    <property type="project" value="UniProtKB-EC"/>
</dbReference>
<feature type="domain" description="LD-carboxypeptidase C-terminal" evidence="7">
    <location>
        <begin position="156"/>
        <end position="264"/>
    </location>
</feature>
<proteinExistence type="inferred from homology"/>
<feature type="domain" description="LD-carboxypeptidase N-terminal" evidence="6">
    <location>
        <begin position="3"/>
        <end position="118"/>
    </location>
</feature>
<evidence type="ECO:0000259" key="7">
    <source>
        <dbReference type="Pfam" id="PF17676"/>
    </source>
</evidence>
<evidence type="ECO:0000313" key="9">
    <source>
        <dbReference type="Proteomes" id="UP000734218"/>
    </source>
</evidence>
<comment type="similarity">
    <text evidence="1">Belongs to the peptidase S66 family.</text>
</comment>
<protein>
    <submittedName>
        <fullName evidence="8">Muramoyltetrapeptide carboxypeptidase</fullName>
        <ecNumber evidence="8">3.4.17.13</ecNumber>
    </submittedName>
</protein>
<evidence type="ECO:0000256" key="1">
    <source>
        <dbReference type="ARBA" id="ARBA00010233"/>
    </source>
</evidence>
<reference evidence="8 9" key="1">
    <citation type="submission" date="2020-03" db="EMBL/GenBank/DDBJ databases">
        <title>Genomic Encyclopedia of Type Strains, Phase IV (KMG-IV): sequencing the most valuable type-strain genomes for metagenomic binning, comparative biology and taxonomic classification.</title>
        <authorList>
            <person name="Goeker M."/>
        </authorList>
    </citation>
    <scope>NUCLEOTIDE SEQUENCE [LARGE SCALE GENOMIC DNA]</scope>
    <source>
        <strain evidence="8 9">DSM 27651</strain>
    </source>
</reference>
<sequence length="267" mass="28270">MRIGIVAPARGIDPASADRVRQQASDRAELLFHPQCFLSDGHFAGPDAARADALVAVANDPAIDAIWFARGGYGSIRLMPAVLPRLGPAAVAKRWLGYSDTGTLLAALHRAGARVAHGPMVADIRRVGGNAAIDRALDFLVDDAASACEPTLGGPAFAFNLTILGHLVGTPYLPDMWGAELLIEEIAEPIYRIDRIFGQLHAAGVLAGLRGLRLGRISDIPPNDPDFGADEQAVTRHWCAAAGIPYLGRADIGHDADNKVVPFGLLR</sequence>
<keyword evidence="2 8" id="KW-0121">Carboxypeptidase</keyword>
<dbReference type="CDD" id="cd07025">
    <property type="entry name" value="Peptidase_S66"/>
    <property type="match status" value="1"/>
</dbReference>